<feature type="domain" description="Gfo/Idh/MocA-like oxidoreductase N-terminal" evidence="1">
    <location>
        <begin position="4"/>
        <end position="113"/>
    </location>
</feature>
<proteinExistence type="predicted"/>
<dbReference type="PANTHER" id="PTHR43818:SF7">
    <property type="entry name" value="DEHYDROGENASE"/>
    <property type="match status" value="1"/>
</dbReference>
<dbReference type="PANTHER" id="PTHR43818">
    <property type="entry name" value="BCDNA.GH03377"/>
    <property type="match status" value="1"/>
</dbReference>
<evidence type="ECO:0000313" key="3">
    <source>
        <dbReference type="Proteomes" id="UP000445000"/>
    </source>
</evidence>
<dbReference type="Proteomes" id="UP000445000">
    <property type="component" value="Unassembled WGS sequence"/>
</dbReference>
<dbReference type="RefSeq" id="WP_161812839.1">
    <property type="nucleotide sequence ID" value="NZ_BLJN01000003.1"/>
</dbReference>
<dbReference type="GO" id="GO:0000166">
    <property type="term" value="F:nucleotide binding"/>
    <property type="evidence" value="ECO:0007669"/>
    <property type="project" value="InterPro"/>
</dbReference>
<dbReference type="InterPro" id="IPR036291">
    <property type="entry name" value="NAD(P)-bd_dom_sf"/>
</dbReference>
<dbReference type="Pfam" id="PF01408">
    <property type="entry name" value="GFO_IDH_MocA"/>
    <property type="match status" value="1"/>
</dbReference>
<sequence>MSPIKLAIVGLGKIARDQHLPSLAANPNYQLVAVASPNNKLEGTPSYPNIETMLREQPEIEAVSLCCTPQVRYEIANYALEQNKHVMLEKPPGATLNEVAGLMDLAQQRRLALFATWHSREAAAVEPARDWLVGRKIRKVQVTWKEDVRVWHPGQAWIWKAGGLGVFDPGINALSIITRILPQPLVLKDAELHVPSNCETPIAAELTLQGPGGLPVRAEFDFRQTGPQSWDIDIETDDGHLLLSKGGSVMHVDGKQTVSAPDREYANLYARFAPLVRERRMDVDLAAFRLVADAFMCGRRSVVDPFIE</sequence>
<comment type="caution">
    <text evidence="2">The sequence shown here is derived from an EMBL/GenBank/DDBJ whole genome shotgun (WGS) entry which is preliminary data.</text>
</comment>
<dbReference type="SUPFAM" id="SSF51735">
    <property type="entry name" value="NAD(P)-binding Rossmann-fold domains"/>
    <property type="match status" value="1"/>
</dbReference>
<organism evidence="2 3">
    <name type="scientific">Steroidobacter agaridevorans</name>
    <dbReference type="NCBI Taxonomy" id="2695856"/>
    <lineage>
        <taxon>Bacteria</taxon>
        <taxon>Pseudomonadati</taxon>
        <taxon>Pseudomonadota</taxon>
        <taxon>Gammaproteobacteria</taxon>
        <taxon>Steroidobacterales</taxon>
        <taxon>Steroidobacteraceae</taxon>
        <taxon>Steroidobacter</taxon>
    </lineage>
</organism>
<reference evidence="3" key="1">
    <citation type="submission" date="2020-01" db="EMBL/GenBank/DDBJ databases">
        <title>'Steroidobacter agaridevorans' sp. nov., agar-degrading bacteria isolated from rhizosphere soils.</title>
        <authorList>
            <person name="Ikenaga M."/>
            <person name="Kataoka M."/>
            <person name="Murouchi A."/>
            <person name="Katsuragi S."/>
            <person name="Sakai M."/>
        </authorList>
    </citation>
    <scope>NUCLEOTIDE SEQUENCE [LARGE SCALE GENOMIC DNA]</scope>
    <source>
        <strain evidence="3">YU21-B</strain>
    </source>
</reference>
<keyword evidence="3" id="KW-1185">Reference proteome</keyword>
<gene>
    <name evidence="2" type="ORF">GCM10011487_31500</name>
</gene>
<accession>A0A829YD10</accession>
<dbReference type="InterPro" id="IPR000683">
    <property type="entry name" value="Gfo/Idh/MocA-like_OxRdtase_N"/>
</dbReference>
<evidence type="ECO:0000259" key="1">
    <source>
        <dbReference type="Pfam" id="PF01408"/>
    </source>
</evidence>
<protein>
    <submittedName>
        <fullName evidence="2">Dehydrogenase</fullName>
    </submittedName>
</protein>
<dbReference type="EMBL" id="BLJN01000003">
    <property type="protein sequence ID" value="GFE81150.1"/>
    <property type="molecule type" value="Genomic_DNA"/>
</dbReference>
<evidence type="ECO:0000313" key="2">
    <source>
        <dbReference type="EMBL" id="GFE81150.1"/>
    </source>
</evidence>
<dbReference type="AlphaFoldDB" id="A0A829YD10"/>
<name>A0A829YD10_9GAMM</name>
<dbReference type="InterPro" id="IPR050463">
    <property type="entry name" value="Gfo/Idh/MocA_oxidrdct_glycsds"/>
</dbReference>
<dbReference type="Gene3D" id="3.30.360.10">
    <property type="entry name" value="Dihydrodipicolinate Reductase, domain 2"/>
    <property type="match status" value="1"/>
</dbReference>
<dbReference type="Gene3D" id="3.40.50.720">
    <property type="entry name" value="NAD(P)-binding Rossmann-like Domain"/>
    <property type="match status" value="1"/>
</dbReference>